<dbReference type="PANTHER" id="PTHR36312:SF3">
    <property type="entry name" value="THIONIN-LIKE PROTEIN 2"/>
    <property type="match status" value="1"/>
</dbReference>
<accession>A0ABC8TYQ9</accession>
<evidence type="ECO:0000313" key="2">
    <source>
        <dbReference type="EMBL" id="CAK9174639.1"/>
    </source>
</evidence>
<feature type="chain" id="PRO_5044883676" evidence="1">
    <location>
        <begin position="28"/>
        <end position="85"/>
    </location>
</feature>
<feature type="signal peptide" evidence="1">
    <location>
        <begin position="1"/>
        <end position="27"/>
    </location>
</feature>
<organism evidence="2 3">
    <name type="scientific">Ilex paraguariensis</name>
    <name type="common">yerba mate</name>
    <dbReference type="NCBI Taxonomy" id="185542"/>
    <lineage>
        <taxon>Eukaryota</taxon>
        <taxon>Viridiplantae</taxon>
        <taxon>Streptophyta</taxon>
        <taxon>Embryophyta</taxon>
        <taxon>Tracheophyta</taxon>
        <taxon>Spermatophyta</taxon>
        <taxon>Magnoliopsida</taxon>
        <taxon>eudicotyledons</taxon>
        <taxon>Gunneridae</taxon>
        <taxon>Pentapetalae</taxon>
        <taxon>asterids</taxon>
        <taxon>campanulids</taxon>
        <taxon>Aquifoliales</taxon>
        <taxon>Aquifoliaceae</taxon>
        <taxon>Ilex</taxon>
    </lineage>
</organism>
<keyword evidence="3" id="KW-1185">Reference proteome</keyword>
<dbReference type="AlphaFoldDB" id="A0ABC8TYQ9"/>
<keyword evidence="1" id="KW-0732">Signal</keyword>
<proteinExistence type="predicted"/>
<evidence type="ECO:0000313" key="3">
    <source>
        <dbReference type="Proteomes" id="UP001642360"/>
    </source>
</evidence>
<reference evidence="2 3" key="1">
    <citation type="submission" date="2024-02" db="EMBL/GenBank/DDBJ databases">
        <authorList>
            <person name="Vignale AGUSTIN F."/>
            <person name="Sosa J E."/>
            <person name="Modenutti C."/>
        </authorList>
    </citation>
    <scope>NUCLEOTIDE SEQUENCE [LARGE SCALE GENOMIC DNA]</scope>
</reference>
<name>A0ABC8TYQ9_9AQUA</name>
<protein>
    <submittedName>
        <fullName evidence="2">Uncharacterized protein</fullName>
    </submittedName>
</protein>
<evidence type="ECO:0000256" key="1">
    <source>
        <dbReference type="SAM" id="SignalP"/>
    </source>
</evidence>
<dbReference type="Proteomes" id="UP001642360">
    <property type="component" value="Unassembled WGS sequence"/>
</dbReference>
<dbReference type="InterPro" id="IPR038975">
    <property type="entry name" value="THNL"/>
</dbReference>
<comment type="caution">
    <text evidence="2">The sequence shown here is derived from an EMBL/GenBank/DDBJ whole genome shotgun (WGS) entry which is preliminary data.</text>
</comment>
<dbReference type="PANTHER" id="PTHR36312">
    <property type="entry name" value="THIONIN-LIKE PROTEIN 1"/>
    <property type="match status" value="1"/>
</dbReference>
<dbReference type="EMBL" id="CAUOFW020006391">
    <property type="protein sequence ID" value="CAK9174639.1"/>
    <property type="molecule type" value="Genomic_DNA"/>
</dbReference>
<feature type="non-terminal residue" evidence="2">
    <location>
        <position position="85"/>
    </location>
</feature>
<gene>
    <name evidence="2" type="ORF">ILEXP_LOCUS44388</name>
</gene>
<sequence>MKGKGGVGAVTIVVLVIMILFTGHATATAEFKTCFEVCMVGCFIQGGKFPCTVKCLASCIIRNTSDELYYCSLGCSVDQCAQFGD</sequence>